<reference evidence="2 3" key="1">
    <citation type="submission" date="2020-10" db="EMBL/GenBank/DDBJ databases">
        <title>Sequencing the genomes of 1000 actinobacteria strains.</title>
        <authorList>
            <person name="Klenk H.-P."/>
        </authorList>
    </citation>
    <scope>NUCLEOTIDE SEQUENCE [LARGE SCALE GENOMIC DNA]</scope>
    <source>
        <strain evidence="2 3">DSM 46744</strain>
    </source>
</reference>
<evidence type="ECO:0000256" key="1">
    <source>
        <dbReference type="SAM" id="MobiDB-lite"/>
    </source>
</evidence>
<gene>
    <name evidence="2" type="ORF">H4W34_000422</name>
</gene>
<dbReference type="EMBL" id="JADBDZ010000001">
    <property type="protein sequence ID" value="MBE1530589.1"/>
    <property type="molecule type" value="Genomic_DNA"/>
</dbReference>
<evidence type="ECO:0000313" key="3">
    <source>
        <dbReference type="Proteomes" id="UP000627838"/>
    </source>
</evidence>
<dbReference type="Proteomes" id="UP000627838">
    <property type="component" value="Unassembled WGS sequence"/>
</dbReference>
<name>A0ABR9JJ63_9ACTN</name>
<feature type="region of interest" description="Disordered" evidence="1">
    <location>
        <begin position="29"/>
        <end position="53"/>
    </location>
</feature>
<sequence length="53" mass="5980">MTPVPMRLVQANRGFLEHAARVLDETADVRRSAGVAARARRDRRARRGRRGPV</sequence>
<proteinExistence type="predicted"/>
<organism evidence="2 3">
    <name type="scientific">Actinomadura algeriensis</name>
    <dbReference type="NCBI Taxonomy" id="1679523"/>
    <lineage>
        <taxon>Bacteria</taxon>
        <taxon>Bacillati</taxon>
        <taxon>Actinomycetota</taxon>
        <taxon>Actinomycetes</taxon>
        <taxon>Streptosporangiales</taxon>
        <taxon>Thermomonosporaceae</taxon>
        <taxon>Actinomadura</taxon>
    </lineage>
</organism>
<keyword evidence="3" id="KW-1185">Reference proteome</keyword>
<evidence type="ECO:0000313" key="2">
    <source>
        <dbReference type="EMBL" id="MBE1530589.1"/>
    </source>
</evidence>
<feature type="compositionally biased region" description="Basic residues" evidence="1">
    <location>
        <begin position="38"/>
        <end position="53"/>
    </location>
</feature>
<protein>
    <submittedName>
        <fullName evidence="2">Uncharacterized protein</fullName>
    </submittedName>
</protein>
<accession>A0ABR9JJ63</accession>
<comment type="caution">
    <text evidence="2">The sequence shown here is derived from an EMBL/GenBank/DDBJ whole genome shotgun (WGS) entry which is preliminary data.</text>
</comment>